<dbReference type="GO" id="GO:0000028">
    <property type="term" value="P:ribosomal small subunit assembly"/>
    <property type="evidence" value="ECO:0007669"/>
    <property type="project" value="TreeGrafter"/>
</dbReference>
<dbReference type="GO" id="GO:0006412">
    <property type="term" value="P:translation"/>
    <property type="evidence" value="ECO:0007669"/>
    <property type="project" value="TreeGrafter"/>
</dbReference>
<dbReference type="STRING" id="1603606.DSOUD_1757"/>
<dbReference type="Proteomes" id="UP000057158">
    <property type="component" value="Chromosome"/>
</dbReference>
<proteinExistence type="inferred from homology"/>
<dbReference type="CDD" id="cd01734">
    <property type="entry name" value="YlxS_C"/>
    <property type="match status" value="1"/>
</dbReference>
<dbReference type="PANTHER" id="PTHR33867:SF1">
    <property type="entry name" value="RIBOSOME MATURATION FACTOR RIMP"/>
    <property type="match status" value="1"/>
</dbReference>
<gene>
    <name evidence="3" type="primary">rimP</name>
    <name evidence="6" type="ORF">DSOUD_1757</name>
</gene>
<dbReference type="Pfam" id="PF17384">
    <property type="entry name" value="DUF150_C"/>
    <property type="match status" value="1"/>
</dbReference>
<evidence type="ECO:0000256" key="2">
    <source>
        <dbReference type="ARBA" id="ARBA00022517"/>
    </source>
</evidence>
<keyword evidence="7" id="KW-1185">Reference proteome</keyword>
<dbReference type="Gene3D" id="3.30.300.70">
    <property type="entry name" value="RimP-like superfamily, N-terminal"/>
    <property type="match status" value="1"/>
</dbReference>
<comment type="subcellular location">
    <subcellularLocation>
        <location evidence="3">Cytoplasm</location>
    </subcellularLocation>
</comment>
<dbReference type="InterPro" id="IPR035956">
    <property type="entry name" value="RimP_N_sf"/>
</dbReference>
<feature type="domain" description="Ribosome maturation factor RimP C-terminal" evidence="5">
    <location>
        <begin position="88"/>
        <end position="162"/>
    </location>
</feature>
<comment type="similarity">
    <text evidence="3">Belongs to the RimP family.</text>
</comment>
<evidence type="ECO:0000259" key="4">
    <source>
        <dbReference type="Pfam" id="PF02576"/>
    </source>
</evidence>
<dbReference type="InterPro" id="IPR003728">
    <property type="entry name" value="Ribosome_maturation_RimP"/>
</dbReference>
<evidence type="ECO:0000313" key="7">
    <source>
        <dbReference type="Proteomes" id="UP000057158"/>
    </source>
</evidence>
<organism evidence="6 7">
    <name type="scientific">Desulfuromonas soudanensis</name>
    <dbReference type="NCBI Taxonomy" id="1603606"/>
    <lineage>
        <taxon>Bacteria</taxon>
        <taxon>Pseudomonadati</taxon>
        <taxon>Thermodesulfobacteriota</taxon>
        <taxon>Desulfuromonadia</taxon>
        <taxon>Desulfuromonadales</taxon>
        <taxon>Desulfuromonadaceae</taxon>
        <taxon>Desulfuromonas</taxon>
    </lineage>
</organism>
<evidence type="ECO:0000256" key="3">
    <source>
        <dbReference type="HAMAP-Rule" id="MF_01077"/>
    </source>
</evidence>
<dbReference type="FunFam" id="3.30.300.70:FF:000001">
    <property type="entry name" value="Ribosome maturation factor RimP"/>
    <property type="match status" value="1"/>
</dbReference>
<keyword evidence="1 3" id="KW-0963">Cytoplasm</keyword>
<dbReference type="PATRIC" id="fig|1603606.3.peg.1912"/>
<dbReference type="SUPFAM" id="SSF74942">
    <property type="entry name" value="YhbC-like, C-terminal domain"/>
    <property type="match status" value="1"/>
</dbReference>
<name>A0A0M4D6F8_9BACT</name>
<dbReference type="HAMAP" id="MF_01077">
    <property type="entry name" value="RimP"/>
    <property type="match status" value="1"/>
</dbReference>
<dbReference type="Gene3D" id="2.30.30.180">
    <property type="entry name" value="Ribosome maturation factor RimP, C-terminal domain"/>
    <property type="match status" value="1"/>
</dbReference>
<evidence type="ECO:0000259" key="5">
    <source>
        <dbReference type="Pfam" id="PF17384"/>
    </source>
</evidence>
<dbReference type="SUPFAM" id="SSF75420">
    <property type="entry name" value="YhbC-like, N-terminal domain"/>
    <property type="match status" value="1"/>
</dbReference>
<dbReference type="GO" id="GO:0005829">
    <property type="term" value="C:cytosol"/>
    <property type="evidence" value="ECO:0007669"/>
    <property type="project" value="TreeGrafter"/>
</dbReference>
<accession>A0A0M4D6F8</accession>
<reference evidence="6 7" key="1">
    <citation type="submission" date="2015-07" db="EMBL/GenBank/DDBJ databases">
        <title>Isolation and Genomic Characterization of a Novel Halophilic Metal-Reducing Deltaproteobacterium from the Deep Subsurface.</title>
        <authorList>
            <person name="Badalamenti J.P."/>
            <person name="Summers Z.M."/>
            <person name="Gralnick J.A."/>
            <person name="Bond D.R."/>
        </authorList>
    </citation>
    <scope>NUCLEOTIDE SEQUENCE [LARGE SCALE GENOMIC DNA]</scope>
    <source>
        <strain evidence="6 7">WTL</strain>
    </source>
</reference>
<keyword evidence="2 3" id="KW-0690">Ribosome biogenesis</keyword>
<dbReference type="EMBL" id="CP010802">
    <property type="protein sequence ID" value="ALC16535.1"/>
    <property type="molecule type" value="Genomic_DNA"/>
</dbReference>
<dbReference type="InterPro" id="IPR028998">
    <property type="entry name" value="RimP_C"/>
</dbReference>
<comment type="function">
    <text evidence="3">Required for maturation of 30S ribosomal subunits.</text>
</comment>
<evidence type="ECO:0000313" key="6">
    <source>
        <dbReference type="EMBL" id="ALC16535.1"/>
    </source>
</evidence>
<dbReference type="KEGG" id="des:DSOUD_1757"/>
<dbReference type="OrthoDB" id="9805006at2"/>
<protein>
    <recommendedName>
        <fullName evidence="3">Ribosome maturation factor RimP</fullName>
    </recommendedName>
</protein>
<dbReference type="Pfam" id="PF02576">
    <property type="entry name" value="RimP_N"/>
    <property type="match status" value="1"/>
</dbReference>
<evidence type="ECO:0000256" key="1">
    <source>
        <dbReference type="ARBA" id="ARBA00022490"/>
    </source>
</evidence>
<dbReference type="AlphaFoldDB" id="A0A0M4D6F8"/>
<sequence length="162" mass="18285">MAQETTLEKIERIVLPILADLGMELVELEYQKEGREWVVRIFLDKVGGVNLDDCSSVSREVGTVLEVEDVVPEGYRLEVSSPGLDRPLKKAADYQRFVGELAKIKTFEKMDPDGRGQERKTFVGRLLGFEEGRVRILQLDKKGGEVSFALEEIAKANLEPEF</sequence>
<feature type="domain" description="Ribosome maturation factor RimP N-terminal" evidence="4">
    <location>
        <begin position="14"/>
        <end position="85"/>
    </location>
</feature>
<dbReference type="InterPro" id="IPR036847">
    <property type="entry name" value="RimP_C_sf"/>
</dbReference>
<dbReference type="InterPro" id="IPR028989">
    <property type="entry name" value="RimP_N"/>
</dbReference>
<dbReference type="PANTHER" id="PTHR33867">
    <property type="entry name" value="RIBOSOME MATURATION FACTOR RIMP"/>
    <property type="match status" value="1"/>
</dbReference>